<evidence type="ECO:0000256" key="1">
    <source>
        <dbReference type="ARBA" id="ARBA00022729"/>
    </source>
</evidence>
<comment type="caution">
    <text evidence="4">The sequence shown here is derived from an EMBL/GenBank/DDBJ whole genome shotgun (WGS) entry which is preliminary data.</text>
</comment>
<feature type="signal peptide" evidence="2">
    <location>
        <begin position="1"/>
        <end position="29"/>
    </location>
</feature>
<evidence type="ECO:0000313" key="5">
    <source>
        <dbReference type="Proteomes" id="UP000605013"/>
    </source>
</evidence>
<keyword evidence="5" id="KW-1185">Reference proteome</keyword>
<dbReference type="NCBIfam" id="TIGR04183">
    <property type="entry name" value="Por_Secre_tail"/>
    <property type="match status" value="1"/>
</dbReference>
<gene>
    <name evidence="4" type="ORF">JAO71_09640</name>
</gene>
<dbReference type="Proteomes" id="UP000605013">
    <property type="component" value="Unassembled WGS sequence"/>
</dbReference>
<reference evidence="4 5" key="1">
    <citation type="submission" date="2020-12" db="EMBL/GenBank/DDBJ databases">
        <title>Olleya sediminilitoris sp. nov., isolated from a tidal flat.</title>
        <authorList>
            <person name="Park S."/>
            <person name="Yoon J.-H."/>
        </authorList>
    </citation>
    <scope>NUCLEOTIDE SEQUENCE [LARGE SCALE GENOMIC DNA]</scope>
    <source>
        <strain evidence="4 5">YSTF-M6</strain>
    </source>
</reference>
<organism evidence="4 5">
    <name type="scientific">Olleya sediminilitoris</name>
    <dbReference type="NCBI Taxonomy" id="2795739"/>
    <lineage>
        <taxon>Bacteria</taxon>
        <taxon>Pseudomonadati</taxon>
        <taxon>Bacteroidota</taxon>
        <taxon>Flavobacteriia</taxon>
        <taxon>Flavobacteriales</taxon>
        <taxon>Flavobacteriaceae</taxon>
    </lineage>
</organism>
<feature type="chain" id="PRO_5047250508" evidence="2">
    <location>
        <begin position="30"/>
        <end position="841"/>
    </location>
</feature>
<dbReference type="RefSeq" id="WP_203000502.1">
    <property type="nucleotide sequence ID" value="NZ_JAEMEF010000007.1"/>
</dbReference>
<name>A0ABS1WLR0_9FLAO</name>
<keyword evidence="1 2" id="KW-0732">Signal</keyword>
<dbReference type="Pfam" id="PF18962">
    <property type="entry name" value="Por_Secre_tail"/>
    <property type="match status" value="1"/>
</dbReference>
<feature type="domain" description="Secretion system C-terminal sorting" evidence="3">
    <location>
        <begin position="768"/>
        <end position="839"/>
    </location>
</feature>
<proteinExistence type="predicted"/>
<dbReference type="EMBL" id="JAEMEF010000007">
    <property type="protein sequence ID" value="MBL7560065.1"/>
    <property type="molecule type" value="Genomic_DNA"/>
</dbReference>
<evidence type="ECO:0000256" key="2">
    <source>
        <dbReference type="SAM" id="SignalP"/>
    </source>
</evidence>
<evidence type="ECO:0000259" key="3">
    <source>
        <dbReference type="Pfam" id="PF18962"/>
    </source>
</evidence>
<protein>
    <submittedName>
        <fullName evidence="4">T9SS type A sorting domain-containing protein</fullName>
    </submittedName>
</protein>
<dbReference type="InterPro" id="IPR026444">
    <property type="entry name" value="Secre_tail"/>
</dbReference>
<accession>A0ABS1WLR0</accession>
<evidence type="ECO:0000313" key="4">
    <source>
        <dbReference type="EMBL" id="MBL7560065.1"/>
    </source>
</evidence>
<sequence>MYKKLPKKTLVFKALLMLFAFAFSSQSYGLEDTRCGSISGFQFSNGTTSTAINYNQSYYINDLPNNFYIDLLVNGYSQSAKYYVRNLDTGQSYTISENHLPYTFPGGNGAWNYGCGNFEIKAKLYKYNSCGRYCDSETIRFNISCAPAQTCGDITGYQFTNGTESVAITNNGVYELDALPNNFYVDLLVDGQSESASLRLKNLTTGQIFNVGENYLPYTIPGGNAAWSYGTGDFKLIGKIFENNYCQSTMCDKEVVYFTINNTVCGQIDGFEFSNFSDAAITIVDGASYDLENLPADFNINLLTSGPLESAYFTLTNVDTGEVFNKTENVVPYTYPGATNSVWSHGCGTFQICSSVYQANYANGTECDSACLTFTITCEDPCGTIDGFEFSNFSDATVAIVDGSSYDLENLPSDFNINLLTSGPLESAYFTLTNVDTGEVFNKTENVVPYTYPGATNSVWSHGCGTFQLCTSIYTENNTNGTECANSCVTFTINCEAPCGNLKVFAFSNGSESVTITEGGEYNISDLPSDFYIDALVVGASESTITTITNLETGATTVVTDNTLPYAYPTTETSWDLGIGNFKVETQLFAGDDASSTLCDVQEVTFFLVDVLECEATSAGTSTLSTGLAIVSPGISVTVTVNLNNDAVLPNGYQLSTLLTKGDDLVIEGYSSTQELTIPEVGGFYKVHTLAYNPETFNLNAITLGTTTAFDILDLIANNQICADLDEVGSPLMVIVVGSTDRNSNVSVGQVKGNAVIEAQLSTDVKTFPNPVVNQLNVKVNLLKDEALNYYMIDINGKQVLAGRLSNNSSVISTSELAAGFYILKLNSEVRNISKKIMVKK</sequence>